<dbReference type="GO" id="GO:0022625">
    <property type="term" value="C:cytosolic large ribosomal subunit"/>
    <property type="evidence" value="ECO:0007669"/>
    <property type="project" value="TreeGrafter"/>
</dbReference>
<evidence type="ECO:0000313" key="11">
    <source>
        <dbReference type="Proteomes" id="UP000183403"/>
    </source>
</evidence>
<feature type="domain" description="Large ribosomal subunit protein uL2 RNA-binding" evidence="9">
    <location>
        <begin position="11"/>
        <end position="78"/>
    </location>
</feature>
<evidence type="ECO:0000256" key="1">
    <source>
        <dbReference type="ARBA" id="ARBA00005636"/>
    </source>
</evidence>
<evidence type="ECO:0000256" key="4">
    <source>
        <dbReference type="ARBA" id="ARBA00022980"/>
    </source>
</evidence>
<comment type="similarity">
    <text evidence="1 6">Belongs to the universal ribosomal protein uL2 family.</text>
</comment>
<dbReference type="HAMAP" id="MF_01320_A">
    <property type="entry name" value="Ribosomal_uL2_A"/>
    <property type="match status" value="1"/>
</dbReference>
<dbReference type="InterPro" id="IPR022666">
    <property type="entry name" value="Ribosomal_uL2_RNA-bd_dom"/>
</dbReference>
<evidence type="ECO:0000256" key="7">
    <source>
        <dbReference type="SAM" id="MobiDB-lite"/>
    </source>
</evidence>
<feature type="compositionally biased region" description="Basic and acidic residues" evidence="7">
    <location>
        <begin position="17"/>
        <end position="29"/>
    </location>
</feature>
<keyword evidence="3 6" id="KW-0694">RNA-binding</keyword>
<keyword evidence="5 6" id="KW-0687">Ribonucleoprotein</keyword>
<evidence type="ECO:0000313" key="10">
    <source>
        <dbReference type="EMBL" id="OIR11965.1"/>
    </source>
</evidence>
<organism evidence="10 11">
    <name type="scientific">Marine Group III euryarchaeote CG-Epi6</name>
    <dbReference type="NCBI Taxonomy" id="1889000"/>
    <lineage>
        <taxon>Archaea</taxon>
        <taxon>Methanobacteriati</taxon>
        <taxon>Thermoplasmatota</taxon>
        <taxon>Thermoplasmata</taxon>
        <taxon>Candidatus Thermoprofundales</taxon>
    </lineage>
</organism>
<dbReference type="InterPro" id="IPR022671">
    <property type="entry name" value="Ribosomal_uL2_CS"/>
</dbReference>
<dbReference type="GO" id="GO:0019843">
    <property type="term" value="F:rRNA binding"/>
    <property type="evidence" value="ECO:0007669"/>
    <property type="project" value="UniProtKB-UniRule"/>
</dbReference>
<dbReference type="SUPFAM" id="SSF50249">
    <property type="entry name" value="Nucleic acid-binding proteins"/>
    <property type="match status" value="1"/>
</dbReference>
<dbReference type="Gene3D" id="2.30.30.30">
    <property type="match status" value="1"/>
</dbReference>
<evidence type="ECO:0000256" key="5">
    <source>
        <dbReference type="ARBA" id="ARBA00023274"/>
    </source>
</evidence>
<comment type="function">
    <text evidence="6">One of the primary rRNA binding proteins. Required for association of the 30S and 50S subunits to form the 70S ribosome, for tRNA binding and peptide bond formation. It has been suggested to have peptidyltransferase activity; this is somewhat controversial. Makes several contacts with the 16S rRNA in the 70S ribosome.</text>
</comment>
<dbReference type="Gene3D" id="2.40.50.140">
    <property type="entry name" value="Nucleic acid-binding proteins"/>
    <property type="match status" value="1"/>
</dbReference>
<dbReference type="FunFam" id="4.10.950.10:FF:000002">
    <property type="entry name" value="60S ribosomal protein L2"/>
    <property type="match status" value="1"/>
</dbReference>
<evidence type="ECO:0000259" key="9">
    <source>
        <dbReference type="SMART" id="SM01383"/>
    </source>
</evidence>
<dbReference type="InterPro" id="IPR014726">
    <property type="entry name" value="Ribosomal_uL2_dom3"/>
</dbReference>
<accession>A0A1J5T6M7</accession>
<dbReference type="NCBIfam" id="NF007180">
    <property type="entry name" value="PRK09612.1"/>
    <property type="match status" value="1"/>
</dbReference>
<feature type="domain" description="Large ribosomal subunit protein uL2 C-terminal" evidence="8">
    <location>
        <begin position="84"/>
        <end position="216"/>
    </location>
</feature>
<evidence type="ECO:0000256" key="3">
    <source>
        <dbReference type="ARBA" id="ARBA00022884"/>
    </source>
</evidence>
<dbReference type="EMBL" id="MIYV01000017">
    <property type="protein sequence ID" value="OIR11965.1"/>
    <property type="molecule type" value="Genomic_DNA"/>
</dbReference>
<feature type="compositionally biased region" description="Polar residues" evidence="7">
    <location>
        <begin position="200"/>
        <end position="212"/>
    </location>
</feature>
<sequence>MGKRIIPRRRGRGRRYKAADNRFKGDARHPRSKSSSGKVVELMHDPGRTAPIAKVEDQNGTYTMIAHDGMHVGQGVDAGHGAEISTGNTAYIGSIPEGTKIYNIEMKPGDGGKLARAAGNAATIVSHGKKTIVRLPSKAQKSFDNMCRATIGSVAGSGRGEKPIAKAGKNFYRNRARPKIWPKVRGVAMNAVDHPHGSGRKQTIGINSTVSRNAPPGRKVGHIAAKRTGAKR</sequence>
<proteinExistence type="inferred from homology"/>
<dbReference type="GO" id="GO:0003735">
    <property type="term" value="F:structural constituent of ribosome"/>
    <property type="evidence" value="ECO:0007669"/>
    <property type="project" value="InterPro"/>
</dbReference>
<feature type="region of interest" description="Disordered" evidence="7">
    <location>
        <begin position="1"/>
        <end position="38"/>
    </location>
</feature>
<reference evidence="10 11" key="1">
    <citation type="submission" date="2016-08" db="EMBL/GenBank/DDBJ databases">
        <title>New Insights into Marine Group III Euryarchaeota, from dark to light.</title>
        <authorList>
            <person name="Haro-Moreno J.M."/>
            <person name="Rodriguez-Valera F."/>
            <person name="Lopez-Garcia P."/>
            <person name="Moreira D."/>
            <person name="Martin-Cuadrado A.B."/>
        </authorList>
    </citation>
    <scope>NUCLEOTIDE SEQUENCE [LARGE SCALE GENOMIC DNA]</scope>
    <source>
        <strain evidence="10">CG-Epi6</strain>
    </source>
</reference>
<dbReference type="PANTHER" id="PTHR13691:SF16">
    <property type="entry name" value="LARGE RIBOSOMAL SUBUNIT PROTEIN UL2"/>
    <property type="match status" value="1"/>
</dbReference>
<comment type="subunit">
    <text evidence="6">Part of the 50S ribosomal subunit. Forms a bridge to the 30S subunit in the 70S ribosome.</text>
</comment>
<keyword evidence="4 6" id="KW-0689">Ribosomal protein</keyword>
<dbReference type="Proteomes" id="UP000183403">
    <property type="component" value="Unassembled WGS sequence"/>
</dbReference>
<dbReference type="PROSITE" id="PS00467">
    <property type="entry name" value="RIBOSOMAL_L2"/>
    <property type="match status" value="1"/>
</dbReference>
<dbReference type="SMART" id="SM01382">
    <property type="entry name" value="Ribosomal_L2_C"/>
    <property type="match status" value="1"/>
</dbReference>
<dbReference type="InterPro" id="IPR022669">
    <property type="entry name" value="Ribosomal_uL2_C"/>
</dbReference>
<dbReference type="Pfam" id="PF03947">
    <property type="entry name" value="Ribosomal_L2_C"/>
    <property type="match status" value="1"/>
</dbReference>
<dbReference type="InterPro" id="IPR023672">
    <property type="entry name" value="Ribosomal_uL2_arc_euk"/>
</dbReference>
<dbReference type="InterPro" id="IPR002171">
    <property type="entry name" value="Ribosomal_uL2"/>
</dbReference>
<dbReference type="InterPro" id="IPR008991">
    <property type="entry name" value="Translation_prot_SH3-like_sf"/>
</dbReference>
<evidence type="ECO:0000256" key="6">
    <source>
        <dbReference type="HAMAP-Rule" id="MF_01320"/>
    </source>
</evidence>
<dbReference type="GO" id="GO:0002181">
    <property type="term" value="P:cytoplasmic translation"/>
    <property type="evidence" value="ECO:0007669"/>
    <property type="project" value="TreeGrafter"/>
</dbReference>
<dbReference type="PIRSF" id="PIRSF002158">
    <property type="entry name" value="Ribosomal_L2"/>
    <property type="match status" value="1"/>
</dbReference>
<evidence type="ECO:0000259" key="8">
    <source>
        <dbReference type="SMART" id="SM01382"/>
    </source>
</evidence>
<evidence type="ECO:0000256" key="2">
    <source>
        <dbReference type="ARBA" id="ARBA00022730"/>
    </source>
</evidence>
<comment type="caution">
    <text evidence="10">The sequence shown here is derived from an EMBL/GenBank/DDBJ whole genome shotgun (WGS) entry which is preliminary data.</text>
</comment>
<keyword evidence="2 6" id="KW-0699">rRNA-binding</keyword>
<dbReference type="Gene3D" id="4.10.950.10">
    <property type="entry name" value="Ribosomal protein L2, domain 3"/>
    <property type="match status" value="1"/>
</dbReference>
<name>A0A1J5T6M7_9ARCH</name>
<dbReference type="Pfam" id="PF00181">
    <property type="entry name" value="Ribosomal_L2_N"/>
    <property type="match status" value="1"/>
</dbReference>
<dbReference type="InterPro" id="IPR014722">
    <property type="entry name" value="Rib_uL2_dom2"/>
</dbReference>
<gene>
    <name evidence="6" type="primary">rpl2</name>
    <name evidence="10" type="ORF">BEU03_02605</name>
</gene>
<dbReference type="AlphaFoldDB" id="A0A1J5T6M7"/>
<dbReference type="SUPFAM" id="SSF50104">
    <property type="entry name" value="Translation proteins SH3-like domain"/>
    <property type="match status" value="1"/>
</dbReference>
<dbReference type="PANTHER" id="PTHR13691">
    <property type="entry name" value="RIBOSOMAL PROTEIN L2"/>
    <property type="match status" value="1"/>
</dbReference>
<feature type="region of interest" description="Disordered" evidence="7">
    <location>
        <begin position="191"/>
        <end position="232"/>
    </location>
</feature>
<feature type="compositionally biased region" description="Basic residues" evidence="7">
    <location>
        <begin position="219"/>
        <end position="232"/>
    </location>
</feature>
<protein>
    <recommendedName>
        <fullName evidence="6">Large ribosomal subunit protein uL2</fullName>
    </recommendedName>
</protein>
<dbReference type="SMART" id="SM01383">
    <property type="entry name" value="Ribosomal_L2"/>
    <property type="match status" value="1"/>
</dbReference>
<feature type="compositionally biased region" description="Basic residues" evidence="7">
    <location>
        <begin position="1"/>
        <end position="16"/>
    </location>
</feature>
<dbReference type="InterPro" id="IPR012340">
    <property type="entry name" value="NA-bd_OB-fold"/>
</dbReference>